<dbReference type="Pfam" id="PF01743">
    <property type="entry name" value="PolyA_pol"/>
    <property type="match status" value="1"/>
</dbReference>
<feature type="domain" description="HD/PDEase" evidence="9">
    <location>
        <begin position="238"/>
        <end position="375"/>
    </location>
</feature>
<dbReference type="Pfam" id="PF12627">
    <property type="entry name" value="PolyA_pol_RNAbd"/>
    <property type="match status" value="1"/>
</dbReference>
<evidence type="ECO:0000313" key="11">
    <source>
        <dbReference type="Proteomes" id="UP000000954"/>
    </source>
</evidence>
<evidence type="ECO:0000256" key="1">
    <source>
        <dbReference type="ARBA" id="ARBA00001946"/>
    </source>
</evidence>
<evidence type="ECO:0000256" key="5">
    <source>
        <dbReference type="ARBA" id="ARBA00022723"/>
    </source>
</evidence>
<dbReference type="SMART" id="SM00471">
    <property type="entry name" value="HDc"/>
    <property type="match status" value="1"/>
</dbReference>
<dbReference type="Gene3D" id="1.10.246.80">
    <property type="match status" value="1"/>
</dbReference>
<dbReference type="KEGG" id="ccu:Ccur_05400"/>
<dbReference type="GO" id="GO:0008033">
    <property type="term" value="P:tRNA processing"/>
    <property type="evidence" value="ECO:0007669"/>
    <property type="project" value="UniProtKB-KW"/>
</dbReference>
<dbReference type="eggNOG" id="COG0617">
    <property type="taxonomic scope" value="Bacteria"/>
</dbReference>
<sequence>MLDTLMNPPVQRIIETLEQAGVEAWLVGGCVRDGLIGRPIHDIDIASSASWQETVRLCQAAGMTTVETGTQHGTVTIIADGTPFEVTTFRGEGQYQDGRHPEYVFPVDSIDEDLARRDFTINAMAWNPSRGLHDPYGGQADAAAKIIRAVGKAQQRFDEDALRILRGARFASQLGFTLETETAHAMNEAAHNLARISAERIAAEMDALLKGSFVHDALMNCAPVICAAIPELSCTCGFDQQSKYHSFDVYEHLAWATQQTPKKSLVRWCAFLHDIGKPATMVVDEAGAGHFPDHAAVGEAMARNLLKRLRFPTRFIHDACLLIRYHDIPIAPTPRATKRMLQRLDGREDLFRDLCALKRADSLAHAPQWRGGTKAADAAEKCLDAIIEQNAAFSRSALAINGNDVIKLGVPAGPAVGKALDAALNAVIDETRRNERDSLLDLVRELMVKGI</sequence>
<dbReference type="InterPro" id="IPR006674">
    <property type="entry name" value="HD_domain"/>
</dbReference>
<dbReference type="NCBIfam" id="TIGR00277">
    <property type="entry name" value="HDIG"/>
    <property type="match status" value="1"/>
</dbReference>
<dbReference type="HOGENOM" id="CLU_015961_3_1_11"/>
<keyword evidence="6" id="KW-0547">Nucleotide-binding</keyword>
<dbReference type="SUPFAM" id="SSF81301">
    <property type="entry name" value="Nucleotidyltransferase"/>
    <property type="match status" value="1"/>
</dbReference>
<dbReference type="CDD" id="cd00077">
    <property type="entry name" value="HDc"/>
    <property type="match status" value="1"/>
</dbReference>
<reference evidence="10 11" key="1">
    <citation type="journal article" date="2009" name="Stand. Genomic Sci.">
        <title>Complete genome sequence of Cryptobacterium curtum type strain (12-3).</title>
        <authorList>
            <person name="Mavrommatis K."/>
            <person name="Pukall R."/>
            <person name="Rohde C."/>
            <person name="Chen F."/>
            <person name="Sims D."/>
            <person name="Brettin T."/>
            <person name="Kuske C."/>
            <person name="Detter J.C."/>
            <person name="Han C."/>
            <person name="Lapidus A."/>
            <person name="Copeland A."/>
            <person name="Glavina Del Rio T."/>
            <person name="Nolan M."/>
            <person name="Lucas S."/>
            <person name="Tice H."/>
            <person name="Cheng J.F."/>
            <person name="Bruce D."/>
            <person name="Goodwin L."/>
            <person name="Pitluck S."/>
            <person name="Ovchinnikova G."/>
            <person name="Pati A."/>
            <person name="Ivanova N."/>
            <person name="Chen A."/>
            <person name="Palaniappan K."/>
            <person name="Chain P."/>
            <person name="D'haeseleer P."/>
            <person name="Goker M."/>
            <person name="Bristow J."/>
            <person name="Eisen J.A."/>
            <person name="Markowitz V."/>
            <person name="Hugenholtz P."/>
            <person name="Rohde M."/>
            <person name="Klenk H.P."/>
            <person name="Kyrpides N.C."/>
        </authorList>
    </citation>
    <scope>NUCLEOTIDE SEQUENCE [LARGE SCALE GENOMIC DNA]</scope>
    <source>
        <strain evidence="11">ATCC 700683 / DSM 15641 / 12-3</strain>
    </source>
</reference>
<dbReference type="AlphaFoldDB" id="C7MMX1"/>
<dbReference type="InterPro" id="IPR032828">
    <property type="entry name" value="PolyA_RNA-bd"/>
</dbReference>
<dbReference type="GO" id="GO:0016779">
    <property type="term" value="F:nucleotidyltransferase activity"/>
    <property type="evidence" value="ECO:0007669"/>
    <property type="project" value="UniProtKB-KW"/>
</dbReference>
<dbReference type="InterPro" id="IPR003607">
    <property type="entry name" value="HD/PDEase_dom"/>
</dbReference>
<keyword evidence="5" id="KW-0479">Metal-binding</keyword>
<evidence type="ECO:0000259" key="9">
    <source>
        <dbReference type="SMART" id="SM00471"/>
    </source>
</evidence>
<dbReference type="InterPro" id="IPR002646">
    <property type="entry name" value="PolA_pol_head_dom"/>
</dbReference>
<evidence type="ECO:0000256" key="3">
    <source>
        <dbReference type="ARBA" id="ARBA00022694"/>
    </source>
</evidence>
<dbReference type="Proteomes" id="UP000000954">
    <property type="component" value="Chromosome"/>
</dbReference>
<dbReference type="Gene3D" id="3.30.460.10">
    <property type="entry name" value="Beta Polymerase, domain 2"/>
    <property type="match status" value="1"/>
</dbReference>
<evidence type="ECO:0000256" key="4">
    <source>
        <dbReference type="ARBA" id="ARBA00022695"/>
    </source>
</evidence>
<evidence type="ECO:0000256" key="2">
    <source>
        <dbReference type="ARBA" id="ARBA00022679"/>
    </source>
</evidence>
<dbReference type="InterPro" id="IPR006675">
    <property type="entry name" value="HDIG_dom"/>
</dbReference>
<keyword evidence="3" id="KW-0819">tRNA processing</keyword>
<protein>
    <submittedName>
        <fullName evidence="10">Uncharacterized domain HDIG-containing protein</fullName>
    </submittedName>
</protein>
<dbReference type="EMBL" id="CP001682">
    <property type="protein sequence ID" value="ACU94261.1"/>
    <property type="molecule type" value="Genomic_DNA"/>
</dbReference>
<dbReference type="GO" id="GO:0000166">
    <property type="term" value="F:nucleotide binding"/>
    <property type="evidence" value="ECO:0007669"/>
    <property type="project" value="UniProtKB-KW"/>
</dbReference>
<organism evidence="10 11">
    <name type="scientific">Cryptobacterium curtum (strain ATCC 700683 / DSM 15641 / CCUG 43107 / 12-3)</name>
    <dbReference type="NCBI Taxonomy" id="469378"/>
    <lineage>
        <taxon>Bacteria</taxon>
        <taxon>Bacillati</taxon>
        <taxon>Actinomycetota</taxon>
        <taxon>Coriobacteriia</taxon>
        <taxon>Eggerthellales</taxon>
        <taxon>Eggerthellaceae</taxon>
        <taxon>Cryptobacterium</taxon>
    </lineage>
</organism>
<dbReference type="GO" id="GO:0046872">
    <property type="term" value="F:metal ion binding"/>
    <property type="evidence" value="ECO:0007669"/>
    <property type="project" value="UniProtKB-KW"/>
</dbReference>
<name>C7MMX1_CRYCD</name>
<comment type="similarity">
    <text evidence="8">Belongs to the tRNA nucleotidyltransferase/poly(A) polymerase family.</text>
</comment>
<dbReference type="CDD" id="cd05398">
    <property type="entry name" value="NT_ClassII-CCAase"/>
    <property type="match status" value="1"/>
</dbReference>
<evidence type="ECO:0000256" key="7">
    <source>
        <dbReference type="ARBA" id="ARBA00022842"/>
    </source>
</evidence>
<keyword evidence="11" id="KW-1185">Reference proteome</keyword>
<keyword evidence="2 8" id="KW-0808">Transferase</keyword>
<evidence type="ECO:0000313" key="10">
    <source>
        <dbReference type="EMBL" id="ACU94261.1"/>
    </source>
</evidence>
<keyword evidence="7" id="KW-0460">Magnesium</keyword>
<dbReference type="STRING" id="469378.Ccur_05400"/>
<dbReference type="RefSeq" id="WP_012802949.1">
    <property type="nucleotide sequence ID" value="NC_013170.1"/>
</dbReference>
<dbReference type="PANTHER" id="PTHR46173:SF1">
    <property type="entry name" value="CCA TRNA NUCLEOTIDYLTRANSFERASE 1, MITOCHONDRIAL"/>
    <property type="match status" value="1"/>
</dbReference>
<proteinExistence type="inferred from homology"/>
<gene>
    <name evidence="10" type="ordered locus">Ccur_05400</name>
</gene>
<dbReference type="InterPro" id="IPR043519">
    <property type="entry name" value="NT_sf"/>
</dbReference>
<evidence type="ECO:0000256" key="6">
    <source>
        <dbReference type="ARBA" id="ARBA00022741"/>
    </source>
</evidence>
<dbReference type="Gene3D" id="1.10.3090.10">
    <property type="entry name" value="cca-adding enzyme, domain 2"/>
    <property type="match status" value="1"/>
</dbReference>
<dbReference type="InterPro" id="IPR050264">
    <property type="entry name" value="Bact_CCA-adding_enz_type3_sf"/>
</dbReference>
<keyword evidence="4" id="KW-0548">Nucleotidyltransferase</keyword>
<dbReference type="Pfam" id="PF01966">
    <property type="entry name" value="HD"/>
    <property type="match status" value="1"/>
</dbReference>
<evidence type="ECO:0000256" key="8">
    <source>
        <dbReference type="RuleBase" id="RU003953"/>
    </source>
</evidence>
<comment type="cofactor">
    <cofactor evidence="1">
        <name>Mg(2+)</name>
        <dbReference type="ChEBI" id="CHEBI:18420"/>
    </cofactor>
</comment>
<accession>C7MMX1</accession>
<dbReference type="GO" id="GO:0000049">
    <property type="term" value="F:tRNA binding"/>
    <property type="evidence" value="ECO:0007669"/>
    <property type="project" value="TreeGrafter"/>
</dbReference>
<dbReference type="PANTHER" id="PTHR46173">
    <property type="entry name" value="CCA TRNA NUCLEOTIDYLTRANSFERASE 1, MITOCHONDRIAL"/>
    <property type="match status" value="1"/>
</dbReference>
<dbReference type="SUPFAM" id="SSF81891">
    <property type="entry name" value="Poly A polymerase C-terminal region-like"/>
    <property type="match status" value="1"/>
</dbReference>
<keyword evidence="8" id="KW-0694">RNA-binding</keyword>